<dbReference type="SMART" id="SM00225">
    <property type="entry name" value="BTB"/>
    <property type="match status" value="2"/>
</dbReference>
<feature type="compositionally biased region" description="Basic and acidic residues" evidence="2">
    <location>
        <begin position="287"/>
        <end position="301"/>
    </location>
</feature>
<sequence>MRIDPEEANSPIVLQVPAPQLATGIERDPVYFCENVVLKAEDRIFSVPKYGLMEHGTYFQTLFEGNATRHPTRGSSELHPLILEGVSKTDFHNFLRVLYPFHGIDSPCGDDDWLGVLDLSTKWGFHEIREIALTNLEHLFATTSHHPDPVYALYLCKKYNIKQHIKHQYETLITCVLPLDCSAMLAGGLDDDTIRQVYELRDRWLCGLMWGPREAGRTVTYLPYRVSAKTIIEEYFADLADSSDPDSITSSATEDAYEEDQQIASENEWLQNTAIYWKAVEEVAIEEDRKREEEERESYDKEQDDPVLEMEAQPGQESVSVELSVRPRDEDDLDDTQFASSGTHAMASLEVRARVGRMVTVMEKKWQLEKQVEELRREGFNENHLGMKELIELVEKHKQMLATIWKQGVEQAYYEDDDEVILLESSNQVESRLKIDERLERLLHPNAKSLSFTVQIQLKNPEVIRQKKVIAEIGEYYALSPYRRTTLEENHRLYKIKIPEEDFGGWLVEVKRLWPAQRQKRLHTPSSTLTELNTLTQQSDVHMSFSVISETSICTKDTAGYLSYSEIDNVEVNMKLDLDETKPPVVPEATQLETGFERDPVYFCENVVFKAEDRMFCVPKSGLIEHGTYFQTLFDGLPAKGTSELHPIILEGVSKIHFHNFLRLIYPFRGIDSPSGDEHWLGILDLATKWGFNEIRKIALINLEHLFVSPSPQRDPIYALYLCKKYDIQQHVKHQFEALIMSITPIDRSAMFAGGIDEDTILQLSQLREKWLCGLIWGKEGSGTGAGGFLPRRLSAKMIVEDHFANLTGDVAATTTTEDMSAEILFEDKRLKETVSVLKSLEEAVIEEERKHEAEQALVEKERGALDEALATQETHVEGSGGEHVGAVDLFDISSEISVTPSPEVHERVERLILLREQQYQSEKLVQELRKEWMGEENSLLNVHIENTEKHKRKLVKIWEKVPPEKFGEWLVEFKKVWTQRVSEPGPAPAPMPYDPWA</sequence>
<dbReference type="Proteomes" id="UP000284842">
    <property type="component" value="Unassembled WGS sequence"/>
</dbReference>
<dbReference type="AlphaFoldDB" id="A0A409VH32"/>
<dbReference type="SUPFAM" id="SSF54695">
    <property type="entry name" value="POZ domain"/>
    <property type="match status" value="2"/>
</dbReference>
<feature type="region of interest" description="Disordered" evidence="2">
    <location>
        <begin position="242"/>
        <end position="261"/>
    </location>
</feature>
<reference evidence="4 5" key="1">
    <citation type="journal article" date="2018" name="Evol. Lett.">
        <title>Horizontal gene cluster transfer increased hallucinogenic mushroom diversity.</title>
        <authorList>
            <person name="Reynolds H.T."/>
            <person name="Vijayakumar V."/>
            <person name="Gluck-Thaler E."/>
            <person name="Korotkin H.B."/>
            <person name="Matheny P.B."/>
            <person name="Slot J.C."/>
        </authorList>
    </citation>
    <scope>NUCLEOTIDE SEQUENCE [LARGE SCALE GENOMIC DNA]</scope>
    <source>
        <strain evidence="4 5">2629</strain>
    </source>
</reference>
<dbReference type="InterPro" id="IPR011333">
    <property type="entry name" value="SKP1/BTB/POZ_sf"/>
</dbReference>
<dbReference type="PANTHER" id="PTHR22743">
    <property type="entry name" value="MEPRIN/TRAF-LIKE MATH FAMILY-C.ELEGANS"/>
    <property type="match status" value="1"/>
</dbReference>
<evidence type="ECO:0000313" key="4">
    <source>
        <dbReference type="EMBL" id="PPQ65568.1"/>
    </source>
</evidence>
<feature type="domain" description="BTB" evidence="3">
    <location>
        <begin position="605"/>
        <end position="666"/>
    </location>
</feature>
<protein>
    <recommendedName>
        <fullName evidence="3">BTB domain-containing protein</fullName>
    </recommendedName>
</protein>
<dbReference type="Gene3D" id="3.30.710.10">
    <property type="entry name" value="Potassium Channel Kv1.1, Chain A"/>
    <property type="match status" value="2"/>
</dbReference>
<evidence type="ECO:0000259" key="3">
    <source>
        <dbReference type="PROSITE" id="PS50097"/>
    </source>
</evidence>
<keyword evidence="1" id="KW-0175">Coiled coil</keyword>
<evidence type="ECO:0000256" key="2">
    <source>
        <dbReference type="SAM" id="MobiDB-lite"/>
    </source>
</evidence>
<dbReference type="InterPro" id="IPR052664">
    <property type="entry name" value="BTB-MATH_domain_protein"/>
</dbReference>
<comment type="caution">
    <text evidence="4">The sequence shown here is derived from an EMBL/GenBank/DDBJ whole genome shotgun (WGS) entry which is preliminary data.</text>
</comment>
<feature type="region of interest" description="Disordered" evidence="2">
    <location>
        <begin position="287"/>
        <end position="322"/>
    </location>
</feature>
<dbReference type="PANTHER" id="PTHR22743:SF165">
    <property type="entry name" value="BTB AND MATH DOMAIN CONTAINING-RELATED"/>
    <property type="match status" value="1"/>
</dbReference>
<organism evidence="4 5">
    <name type="scientific">Panaeolus cyanescens</name>
    <dbReference type="NCBI Taxonomy" id="181874"/>
    <lineage>
        <taxon>Eukaryota</taxon>
        <taxon>Fungi</taxon>
        <taxon>Dikarya</taxon>
        <taxon>Basidiomycota</taxon>
        <taxon>Agaricomycotina</taxon>
        <taxon>Agaricomycetes</taxon>
        <taxon>Agaricomycetidae</taxon>
        <taxon>Agaricales</taxon>
        <taxon>Agaricineae</taxon>
        <taxon>Galeropsidaceae</taxon>
        <taxon>Panaeolus</taxon>
    </lineage>
</organism>
<dbReference type="PROSITE" id="PS50097">
    <property type="entry name" value="BTB"/>
    <property type="match status" value="2"/>
</dbReference>
<keyword evidence="5" id="KW-1185">Reference proteome</keyword>
<proteinExistence type="predicted"/>
<dbReference type="InParanoid" id="A0A409VH32"/>
<dbReference type="OrthoDB" id="3199068at2759"/>
<dbReference type="Pfam" id="PF00651">
    <property type="entry name" value="BTB"/>
    <property type="match status" value="2"/>
</dbReference>
<dbReference type="InterPro" id="IPR000210">
    <property type="entry name" value="BTB/POZ_dom"/>
</dbReference>
<evidence type="ECO:0000256" key="1">
    <source>
        <dbReference type="SAM" id="Coils"/>
    </source>
</evidence>
<feature type="coiled-coil region" evidence="1">
    <location>
        <begin position="831"/>
        <end position="858"/>
    </location>
</feature>
<name>A0A409VH32_9AGAR</name>
<evidence type="ECO:0000313" key="5">
    <source>
        <dbReference type="Proteomes" id="UP000284842"/>
    </source>
</evidence>
<feature type="domain" description="BTB" evidence="3">
    <location>
        <begin position="34"/>
        <end position="99"/>
    </location>
</feature>
<accession>A0A409VH32</accession>
<dbReference type="EMBL" id="NHTK01006063">
    <property type="protein sequence ID" value="PPQ65568.1"/>
    <property type="molecule type" value="Genomic_DNA"/>
</dbReference>
<gene>
    <name evidence="4" type="ORF">CVT24_010831</name>
</gene>